<name>A0ABV3BX23_9ACTN</name>
<dbReference type="Gene3D" id="2.20.130.10">
    <property type="entry name" value="CAC2371-like domains"/>
    <property type="match status" value="1"/>
</dbReference>
<organism evidence="2 3">
    <name type="scientific">Streptomyces atriruber</name>
    <dbReference type="NCBI Taxonomy" id="545121"/>
    <lineage>
        <taxon>Bacteria</taxon>
        <taxon>Bacillati</taxon>
        <taxon>Actinomycetota</taxon>
        <taxon>Actinomycetes</taxon>
        <taxon>Kitasatosporales</taxon>
        <taxon>Streptomycetaceae</taxon>
        <taxon>Streptomyces</taxon>
    </lineage>
</organism>
<dbReference type="Proteomes" id="UP001551176">
    <property type="component" value="Unassembled WGS sequence"/>
</dbReference>
<keyword evidence="3" id="KW-1185">Reference proteome</keyword>
<accession>A0ABV3BX23</accession>
<dbReference type="RefSeq" id="WP_359356180.1">
    <property type="nucleotide sequence ID" value="NZ_JBEYXV010000021.1"/>
</dbReference>
<dbReference type="GO" id="GO:0008168">
    <property type="term" value="F:methyltransferase activity"/>
    <property type="evidence" value="ECO:0007669"/>
    <property type="project" value="UniProtKB-KW"/>
</dbReference>
<protein>
    <submittedName>
        <fullName evidence="2">Class I SAM-dependent methyltransferase</fullName>
        <ecNumber evidence="2">2.1.-.-</ecNumber>
    </submittedName>
</protein>
<gene>
    <name evidence="2" type="ORF">ABZ921_33570</name>
</gene>
<reference evidence="2 3" key="1">
    <citation type="submission" date="2024-06" db="EMBL/GenBank/DDBJ databases">
        <title>The Natural Products Discovery Center: Release of the First 8490 Sequenced Strains for Exploring Actinobacteria Biosynthetic Diversity.</title>
        <authorList>
            <person name="Kalkreuter E."/>
            <person name="Kautsar S.A."/>
            <person name="Yang D."/>
            <person name="Bader C.D."/>
            <person name="Teijaro C.N."/>
            <person name="Fluegel L."/>
            <person name="Davis C.M."/>
            <person name="Simpson J.R."/>
            <person name="Lauterbach L."/>
            <person name="Steele A.D."/>
            <person name="Gui C."/>
            <person name="Meng S."/>
            <person name="Li G."/>
            <person name="Viehrig K."/>
            <person name="Ye F."/>
            <person name="Su P."/>
            <person name="Kiefer A.F."/>
            <person name="Nichols A."/>
            <person name="Cepeda A.J."/>
            <person name="Yan W."/>
            <person name="Fan B."/>
            <person name="Jiang Y."/>
            <person name="Adhikari A."/>
            <person name="Zheng C.-J."/>
            <person name="Schuster L."/>
            <person name="Cowan T.M."/>
            <person name="Smanski M.J."/>
            <person name="Chevrette M.G."/>
            <person name="De Carvalho L.P.S."/>
            <person name="Shen B."/>
        </authorList>
    </citation>
    <scope>NUCLEOTIDE SEQUENCE [LARGE SCALE GENOMIC DNA]</scope>
    <source>
        <strain evidence="2 3">NPDC046838</strain>
    </source>
</reference>
<keyword evidence="2" id="KW-0489">Methyltransferase</keyword>
<dbReference type="Gene3D" id="3.40.50.150">
    <property type="entry name" value="Vaccinia Virus protein VP39"/>
    <property type="match status" value="1"/>
</dbReference>
<sequence>MEETNVFYRDPALYDAMQEDSDSAEVCRALIERHHPQATMLIDFGCGTGRDLEVLAKTYTCVGVDLQTRLVDYAHRVRPDLAVRVGDMRNVCLDRTADVLVCLGNSLAYVHDNSGIRAVFRTFARHAHTDTLLVICSPVAPIVREQPQTVRMRTAHGPASVAIRYAWDLETQINTMQRHWVFDSGDEAHDVIRRRVLGPRELELHASLAGFEVVEFVDESGSGRLAGPGAYVVARHIGRSRAD</sequence>
<evidence type="ECO:0000313" key="2">
    <source>
        <dbReference type="EMBL" id="MEU6825569.1"/>
    </source>
</evidence>
<proteinExistence type="predicted"/>
<dbReference type="InterPro" id="IPR041698">
    <property type="entry name" value="Methyltransf_25"/>
</dbReference>
<dbReference type="Pfam" id="PF13649">
    <property type="entry name" value="Methyltransf_25"/>
    <property type="match status" value="1"/>
</dbReference>
<dbReference type="InterPro" id="IPR029063">
    <property type="entry name" value="SAM-dependent_MTases_sf"/>
</dbReference>
<evidence type="ECO:0000313" key="3">
    <source>
        <dbReference type="Proteomes" id="UP001551176"/>
    </source>
</evidence>
<evidence type="ECO:0000259" key="1">
    <source>
        <dbReference type="Pfam" id="PF13649"/>
    </source>
</evidence>
<comment type="caution">
    <text evidence="2">The sequence shown here is derived from an EMBL/GenBank/DDBJ whole genome shotgun (WGS) entry which is preliminary data.</text>
</comment>
<keyword evidence="2" id="KW-0808">Transferase</keyword>
<dbReference type="GO" id="GO:0032259">
    <property type="term" value="P:methylation"/>
    <property type="evidence" value="ECO:0007669"/>
    <property type="project" value="UniProtKB-KW"/>
</dbReference>
<dbReference type="EC" id="2.1.-.-" evidence="2"/>
<feature type="domain" description="Methyltransferase" evidence="1">
    <location>
        <begin position="42"/>
        <end position="126"/>
    </location>
</feature>
<dbReference type="EMBL" id="JBEYXV010000021">
    <property type="protein sequence ID" value="MEU6825569.1"/>
    <property type="molecule type" value="Genomic_DNA"/>
</dbReference>
<dbReference type="SUPFAM" id="SSF53335">
    <property type="entry name" value="S-adenosyl-L-methionine-dependent methyltransferases"/>
    <property type="match status" value="1"/>
</dbReference>